<organism evidence="1 2">
    <name type="scientific">Trichonephila clavata</name>
    <name type="common">Joro spider</name>
    <name type="synonym">Nephila clavata</name>
    <dbReference type="NCBI Taxonomy" id="2740835"/>
    <lineage>
        <taxon>Eukaryota</taxon>
        <taxon>Metazoa</taxon>
        <taxon>Ecdysozoa</taxon>
        <taxon>Arthropoda</taxon>
        <taxon>Chelicerata</taxon>
        <taxon>Arachnida</taxon>
        <taxon>Araneae</taxon>
        <taxon>Araneomorphae</taxon>
        <taxon>Entelegynae</taxon>
        <taxon>Araneoidea</taxon>
        <taxon>Nephilidae</taxon>
        <taxon>Trichonephila</taxon>
    </lineage>
</organism>
<dbReference type="Proteomes" id="UP000887116">
    <property type="component" value="Unassembled WGS sequence"/>
</dbReference>
<dbReference type="EMBL" id="BMAO01029948">
    <property type="protein sequence ID" value="GFQ64656.1"/>
    <property type="molecule type" value="Genomic_DNA"/>
</dbReference>
<comment type="caution">
    <text evidence="1">The sequence shown here is derived from an EMBL/GenBank/DDBJ whole genome shotgun (WGS) entry which is preliminary data.</text>
</comment>
<sequence length="20" mass="2171">TLPLKLCTVLNCKILEAAIN</sequence>
<proteinExistence type="predicted"/>
<reference evidence="1" key="1">
    <citation type="submission" date="2020-07" db="EMBL/GenBank/DDBJ databases">
        <title>Multicomponent nature underlies the extraordinary mechanical properties of spider dragline silk.</title>
        <authorList>
            <person name="Kono N."/>
            <person name="Nakamura H."/>
            <person name="Mori M."/>
            <person name="Yoshida Y."/>
            <person name="Ohtoshi R."/>
            <person name="Malay A.D."/>
            <person name="Moran D.A.P."/>
            <person name="Tomita M."/>
            <person name="Numata K."/>
            <person name="Arakawa K."/>
        </authorList>
    </citation>
    <scope>NUCLEOTIDE SEQUENCE</scope>
</reference>
<gene>
    <name evidence="1" type="ORF">TNCT_712771</name>
</gene>
<evidence type="ECO:0000313" key="2">
    <source>
        <dbReference type="Proteomes" id="UP000887116"/>
    </source>
</evidence>
<name>A0A8X6K6X5_TRICU</name>
<feature type="non-terminal residue" evidence="1">
    <location>
        <position position="1"/>
    </location>
</feature>
<accession>A0A8X6K6X5</accession>
<evidence type="ECO:0000313" key="1">
    <source>
        <dbReference type="EMBL" id="GFQ64656.1"/>
    </source>
</evidence>
<keyword evidence="2" id="KW-1185">Reference proteome</keyword>
<protein>
    <submittedName>
        <fullName evidence="1">Uncharacterized protein</fullName>
    </submittedName>
</protein>
<dbReference type="AlphaFoldDB" id="A0A8X6K6X5"/>